<dbReference type="EMBL" id="QKWP01000584">
    <property type="protein sequence ID" value="RIB17757.1"/>
    <property type="molecule type" value="Genomic_DNA"/>
</dbReference>
<dbReference type="Proteomes" id="UP000266673">
    <property type="component" value="Unassembled WGS sequence"/>
</dbReference>
<keyword evidence="3" id="KW-1185">Reference proteome</keyword>
<dbReference type="InterPro" id="IPR011990">
    <property type="entry name" value="TPR-like_helical_dom_sf"/>
</dbReference>
<sequence length="277" mass="31966">MGCDRNSWGYHSDDGCLFDCSEIEEPYGPEFKSGDIIRCFLNFRNSTVFYTKNGVNLGIAFRDLENSVEDPYYPCIGVSSKGRSISIEANFGNKKFKYTAIADNDIDDDRVKEEWIKAFKRCDNKDVIENFVETLNSFEINPNDKLRYSAKANFVMGKYEEALANLKDLLEIEHNNAFALRYRGETYFILNEYEKSNVDLTKLLEANIRRDFLIEAQTDFIFMKAFFTAELRLLEKEENLEEEDEYTSEKELAESIGESLAKLEAAKAKTVNTLDIL</sequence>
<comment type="caution">
    <text evidence="2">The sequence shown here is derived from an EMBL/GenBank/DDBJ whole genome shotgun (WGS) entry which is preliminary data.</text>
</comment>
<dbReference type="SMART" id="SM00449">
    <property type="entry name" value="SPRY"/>
    <property type="match status" value="1"/>
</dbReference>
<protein>
    <submittedName>
        <fullName evidence="2">Concanavalin A-like lectin/glucanase domain-containing protein</fullName>
    </submittedName>
</protein>
<dbReference type="SUPFAM" id="SSF48452">
    <property type="entry name" value="TPR-like"/>
    <property type="match status" value="1"/>
</dbReference>
<organism evidence="2 3">
    <name type="scientific">Gigaspora rosea</name>
    <dbReference type="NCBI Taxonomy" id="44941"/>
    <lineage>
        <taxon>Eukaryota</taxon>
        <taxon>Fungi</taxon>
        <taxon>Fungi incertae sedis</taxon>
        <taxon>Mucoromycota</taxon>
        <taxon>Glomeromycotina</taxon>
        <taxon>Glomeromycetes</taxon>
        <taxon>Diversisporales</taxon>
        <taxon>Gigasporaceae</taxon>
        <taxon>Gigaspora</taxon>
    </lineage>
</organism>
<proteinExistence type="predicted"/>
<dbReference type="InterPro" id="IPR001870">
    <property type="entry name" value="B30.2/SPRY"/>
</dbReference>
<name>A0A397V8V4_9GLOM</name>
<dbReference type="InterPro" id="IPR003877">
    <property type="entry name" value="SPRY_dom"/>
</dbReference>
<dbReference type="Gene3D" id="2.60.120.920">
    <property type="match status" value="1"/>
</dbReference>
<dbReference type="Gene3D" id="1.25.40.10">
    <property type="entry name" value="Tetratricopeptide repeat domain"/>
    <property type="match status" value="1"/>
</dbReference>
<dbReference type="AlphaFoldDB" id="A0A397V8V4"/>
<dbReference type="SUPFAM" id="SSF49899">
    <property type="entry name" value="Concanavalin A-like lectins/glucanases"/>
    <property type="match status" value="1"/>
</dbReference>
<dbReference type="InterPro" id="IPR043136">
    <property type="entry name" value="B30.2/SPRY_sf"/>
</dbReference>
<evidence type="ECO:0000259" key="1">
    <source>
        <dbReference type="PROSITE" id="PS50188"/>
    </source>
</evidence>
<dbReference type="GO" id="GO:0030246">
    <property type="term" value="F:carbohydrate binding"/>
    <property type="evidence" value="ECO:0007669"/>
    <property type="project" value="UniProtKB-KW"/>
</dbReference>
<feature type="domain" description="B30.2/SPRY" evidence="1">
    <location>
        <begin position="1"/>
        <end position="96"/>
    </location>
</feature>
<keyword evidence="2" id="KW-0430">Lectin</keyword>
<dbReference type="Pfam" id="PF00622">
    <property type="entry name" value="SPRY"/>
    <property type="match status" value="1"/>
</dbReference>
<reference evidence="2 3" key="1">
    <citation type="submission" date="2018-06" db="EMBL/GenBank/DDBJ databases">
        <title>Comparative genomics reveals the genomic features of Rhizophagus irregularis, R. cerebriforme, R. diaphanum and Gigaspora rosea, and their symbiotic lifestyle signature.</title>
        <authorList>
            <person name="Morin E."/>
            <person name="San Clemente H."/>
            <person name="Chen E.C.H."/>
            <person name="De La Providencia I."/>
            <person name="Hainaut M."/>
            <person name="Kuo A."/>
            <person name="Kohler A."/>
            <person name="Murat C."/>
            <person name="Tang N."/>
            <person name="Roy S."/>
            <person name="Loubradou J."/>
            <person name="Henrissat B."/>
            <person name="Grigoriev I.V."/>
            <person name="Corradi N."/>
            <person name="Roux C."/>
            <person name="Martin F.M."/>
        </authorList>
    </citation>
    <scope>NUCLEOTIDE SEQUENCE [LARGE SCALE GENOMIC DNA]</scope>
    <source>
        <strain evidence="2 3">DAOM 194757</strain>
    </source>
</reference>
<accession>A0A397V8V4</accession>
<dbReference type="InterPro" id="IPR050618">
    <property type="entry name" value="Ubq-SigPath_Reg"/>
</dbReference>
<evidence type="ECO:0000313" key="3">
    <source>
        <dbReference type="Proteomes" id="UP000266673"/>
    </source>
</evidence>
<gene>
    <name evidence="2" type="ORF">C2G38_2037463</name>
</gene>
<dbReference type="STRING" id="44941.A0A397V8V4"/>
<dbReference type="PROSITE" id="PS50188">
    <property type="entry name" value="B302_SPRY"/>
    <property type="match status" value="1"/>
</dbReference>
<dbReference type="InterPro" id="IPR013320">
    <property type="entry name" value="ConA-like_dom_sf"/>
</dbReference>
<dbReference type="OrthoDB" id="2373340at2759"/>
<dbReference type="PANTHER" id="PTHR12864">
    <property type="entry name" value="RAN BINDING PROTEIN 9-RELATED"/>
    <property type="match status" value="1"/>
</dbReference>
<evidence type="ECO:0000313" key="2">
    <source>
        <dbReference type="EMBL" id="RIB17757.1"/>
    </source>
</evidence>